<dbReference type="Pfam" id="PF13609">
    <property type="entry name" value="Porin_4"/>
    <property type="match status" value="1"/>
</dbReference>
<evidence type="ECO:0000256" key="3">
    <source>
        <dbReference type="ARBA" id="ARBA00022448"/>
    </source>
</evidence>
<organism evidence="13 14">
    <name type="scientific">Parasutterella excrementihominis YIT 11859</name>
    <dbReference type="NCBI Taxonomy" id="762966"/>
    <lineage>
        <taxon>Bacteria</taxon>
        <taxon>Pseudomonadati</taxon>
        <taxon>Pseudomonadota</taxon>
        <taxon>Betaproteobacteria</taxon>
        <taxon>Burkholderiales</taxon>
        <taxon>Sutterellaceae</taxon>
        <taxon>Parasutterella</taxon>
    </lineage>
</organism>
<keyword evidence="5" id="KW-0812">Transmembrane</keyword>
<sequence>MRKYFLLVPLVAALTAFTRPASSTEITLYGVVDGYVAVNIAGSQLKSGIQSGGAKPSLWGIKGSEDLGNGWSSHFKLEAGFLLDNGEATPGGAGGGLAWHRESWLGVSNENFGSLSFGRQYTPYFLTMIMIDPTNMSLGGAIENFCWPGAASVLGGDLNKNIDLARRDNSFLYKTPSFKGLSAELFVSLGEQVKDSGKQSNSLGNSYSIALEYASHNVMLRGVYLYDKLSLKIQGEDHYQTVLFGGSYDLGVTKPSLIFLKKFAKGSPETPNLWAAQLGASTPLAGGKLFTTAAYLRNQTNKDENAWSFGLRYDYPLSKRTTIYAGYTAVINQKKSSYVVVPGAGSSLPFFADKAGLNAQQIFSGINISF</sequence>
<dbReference type="PANTHER" id="PTHR34501">
    <property type="entry name" value="PROTEIN YDDL-RELATED"/>
    <property type="match status" value="1"/>
</dbReference>
<dbReference type="GO" id="GO:0006811">
    <property type="term" value="P:monoatomic ion transport"/>
    <property type="evidence" value="ECO:0007669"/>
    <property type="project" value="UniProtKB-KW"/>
</dbReference>
<keyword evidence="9" id="KW-0472">Membrane</keyword>
<dbReference type="AlphaFoldDB" id="F3QN78"/>
<evidence type="ECO:0000256" key="9">
    <source>
        <dbReference type="ARBA" id="ARBA00023136"/>
    </source>
</evidence>
<dbReference type="InterPro" id="IPR023614">
    <property type="entry name" value="Porin_dom_sf"/>
</dbReference>
<feature type="chain" id="PRO_5003300476" description="Porin domain-containing protein" evidence="11">
    <location>
        <begin position="22"/>
        <end position="370"/>
    </location>
</feature>
<evidence type="ECO:0000256" key="7">
    <source>
        <dbReference type="ARBA" id="ARBA00023065"/>
    </source>
</evidence>
<keyword evidence="14" id="KW-1185">Reference proteome</keyword>
<comment type="subunit">
    <text evidence="2">Homotrimer.</text>
</comment>
<dbReference type="GeneID" id="43349702"/>
<dbReference type="CDD" id="cd00342">
    <property type="entry name" value="gram_neg_porins"/>
    <property type="match status" value="1"/>
</dbReference>
<evidence type="ECO:0000256" key="5">
    <source>
        <dbReference type="ARBA" id="ARBA00022692"/>
    </source>
</evidence>
<evidence type="ECO:0000256" key="11">
    <source>
        <dbReference type="SAM" id="SignalP"/>
    </source>
</evidence>
<evidence type="ECO:0000256" key="1">
    <source>
        <dbReference type="ARBA" id="ARBA00004571"/>
    </source>
</evidence>
<comment type="subcellular location">
    <subcellularLocation>
        <location evidence="1">Cell outer membrane</location>
        <topology evidence="1">Multi-pass membrane protein</topology>
    </subcellularLocation>
</comment>
<dbReference type="GO" id="GO:0015288">
    <property type="term" value="F:porin activity"/>
    <property type="evidence" value="ECO:0007669"/>
    <property type="project" value="UniProtKB-KW"/>
</dbReference>
<feature type="signal peptide" evidence="11">
    <location>
        <begin position="1"/>
        <end position="21"/>
    </location>
</feature>
<comment type="caution">
    <text evidence="13">The sequence shown here is derived from an EMBL/GenBank/DDBJ whole genome shotgun (WGS) entry which is preliminary data.</text>
</comment>
<feature type="domain" description="Porin" evidence="12">
    <location>
        <begin position="11"/>
        <end position="330"/>
    </location>
</feature>
<keyword evidence="3" id="KW-0813">Transport</keyword>
<dbReference type="SUPFAM" id="SSF56935">
    <property type="entry name" value="Porins"/>
    <property type="match status" value="1"/>
</dbReference>
<evidence type="ECO:0000313" key="13">
    <source>
        <dbReference type="EMBL" id="EGG51205.1"/>
    </source>
</evidence>
<dbReference type="Proteomes" id="UP000005156">
    <property type="component" value="Unassembled WGS sequence"/>
</dbReference>
<accession>F3QN78</accession>
<dbReference type="InterPro" id="IPR050298">
    <property type="entry name" value="Gram-neg_bact_OMP"/>
</dbReference>
<protein>
    <recommendedName>
        <fullName evidence="12">Porin domain-containing protein</fullName>
    </recommendedName>
</protein>
<dbReference type="HOGENOM" id="CLU_038238_1_1_4"/>
<gene>
    <name evidence="13" type="ORF">HMPREF9439_02409</name>
</gene>
<dbReference type="RefSeq" id="WP_008864918.1">
    <property type="nucleotide sequence ID" value="NZ_GL883756.1"/>
</dbReference>
<dbReference type="EMBL" id="AFBP01000090">
    <property type="protein sequence ID" value="EGG51205.1"/>
    <property type="molecule type" value="Genomic_DNA"/>
</dbReference>
<dbReference type="InterPro" id="IPR033900">
    <property type="entry name" value="Gram_neg_porin_domain"/>
</dbReference>
<keyword evidence="7" id="KW-0406">Ion transport</keyword>
<keyword evidence="8" id="KW-0626">Porin</keyword>
<dbReference type="GO" id="GO:0046930">
    <property type="term" value="C:pore complex"/>
    <property type="evidence" value="ECO:0007669"/>
    <property type="project" value="UniProtKB-KW"/>
</dbReference>
<evidence type="ECO:0000313" key="14">
    <source>
        <dbReference type="Proteomes" id="UP000005156"/>
    </source>
</evidence>
<reference evidence="13 14" key="1">
    <citation type="submission" date="2011-02" db="EMBL/GenBank/DDBJ databases">
        <authorList>
            <person name="Weinstock G."/>
            <person name="Sodergren E."/>
            <person name="Clifton S."/>
            <person name="Fulton L."/>
            <person name="Fulton B."/>
            <person name="Courtney L."/>
            <person name="Fronick C."/>
            <person name="Harrison M."/>
            <person name="Strong C."/>
            <person name="Farmer C."/>
            <person name="Delahaunty K."/>
            <person name="Markovic C."/>
            <person name="Hall O."/>
            <person name="Minx P."/>
            <person name="Tomlinson C."/>
            <person name="Mitreva M."/>
            <person name="Hou S."/>
            <person name="Chen J."/>
            <person name="Wollam A."/>
            <person name="Pepin K.H."/>
            <person name="Johnson M."/>
            <person name="Bhonagiri V."/>
            <person name="Zhang X."/>
            <person name="Suruliraj S."/>
            <person name="Warren W."/>
            <person name="Chinwalla A."/>
            <person name="Mardis E.R."/>
            <person name="Wilson R.K."/>
        </authorList>
    </citation>
    <scope>NUCLEOTIDE SEQUENCE [LARGE SCALE GENOMIC DNA]</scope>
    <source>
        <strain evidence="13 14">YIT 11859</strain>
    </source>
</reference>
<dbReference type="eggNOG" id="COG3203">
    <property type="taxonomic scope" value="Bacteria"/>
</dbReference>
<evidence type="ECO:0000256" key="4">
    <source>
        <dbReference type="ARBA" id="ARBA00022452"/>
    </source>
</evidence>
<dbReference type="GO" id="GO:0009279">
    <property type="term" value="C:cell outer membrane"/>
    <property type="evidence" value="ECO:0007669"/>
    <property type="project" value="UniProtKB-SubCell"/>
</dbReference>
<evidence type="ECO:0000256" key="8">
    <source>
        <dbReference type="ARBA" id="ARBA00023114"/>
    </source>
</evidence>
<keyword evidence="10" id="KW-0998">Cell outer membrane</keyword>
<name>F3QN78_9BURK</name>
<evidence type="ECO:0000259" key="12">
    <source>
        <dbReference type="Pfam" id="PF13609"/>
    </source>
</evidence>
<proteinExistence type="predicted"/>
<evidence type="ECO:0000256" key="6">
    <source>
        <dbReference type="ARBA" id="ARBA00022729"/>
    </source>
</evidence>
<keyword evidence="6 11" id="KW-0732">Signal</keyword>
<dbReference type="PANTHER" id="PTHR34501:SF9">
    <property type="entry name" value="MAJOR OUTER MEMBRANE PROTEIN P.IA"/>
    <property type="match status" value="1"/>
</dbReference>
<evidence type="ECO:0000256" key="2">
    <source>
        <dbReference type="ARBA" id="ARBA00011233"/>
    </source>
</evidence>
<dbReference type="Gene3D" id="2.40.160.10">
    <property type="entry name" value="Porin"/>
    <property type="match status" value="1"/>
</dbReference>
<keyword evidence="4" id="KW-1134">Transmembrane beta strand</keyword>
<evidence type="ECO:0000256" key="10">
    <source>
        <dbReference type="ARBA" id="ARBA00023237"/>
    </source>
</evidence>
<dbReference type="OrthoDB" id="8982743at2"/>